<dbReference type="Proteomes" id="UP001597182">
    <property type="component" value="Unassembled WGS sequence"/>
</dbReference>
<dbReference type="Pfam" id="PF00702">
    <property type="entry name" value="Hydrolase"/>
    <property type="match status" value="1"/>
</dbReference>
<dbReference type="RefSeq" id="WP_013675534.1">
    <property type="nucleotide sequence ID" value="NZ_BAABKS010000082.1"/>
</dbReference>
<dbReference type="InterPro" id="IPR023214">
    <property type="entry name" value="HAD_sf"/>
</dbReference>
<protein>
    <submittedName>
        <fullName evidence="2">HAD family hydrolase</fullName>
    </submittedName>
</protein>
<gene>
    <name evidence="2" type="ORF">ACFQ34_24780</name>
</gene>
<evidence type="ECO:0000313" key="2">
    <source>
        <dbReference type="EMBL" id="MFD1236513.1"/>
    </source>
</evidence>
<evidence type="ECO:0000313" key="3">
    <source>
        <dbReference type="Proteomes" id="UP001597182"/>
    </source>
</evidence>
<dbReference type="GO" id="GO:0016787">
    <property type="term" value="F:hydrolase activity"/>
    <property type="evidence" value="ECO:0007669"/>
    <property type="project" value="UniProtKB-KW"/>
</dbReference>
<dbReference type="PANTHER" id="PTHR43316:SF3">
    <property type="entry name" value="HALOACID DEHALOGENASE, TYPE II (AFU_ORTHOLOGUE AFUA_2G07750)-RELATED"/>
    <property type="match status" value="1"/>
</dbReference>
<accession>A0ABW3VQ12</accession>
<comment type="caution">
    <text evidence="2">The sequence shown here is derived from an EMBL/GenBank/DDBJ whole genome shotgun (WGS) entry which is preliminary data.</text>
</comment>
<dbReference type="PANTHER" id="PTHR43316">
    <property type="entry name" value="HYDROLASE, HALOACID DELAHOGENASE-RELATED"/>
    <property type="match status" value="1"/>
</dbReference>
<dbReference type="InterPro" id="IPR036412">
    <property type="entry name" value="HAD-like_sf"/>
</dbReference>
<name>A0ABW3VQ12_9PSEU</name>
<keyword evidence="3" id="KW-1185">Reference proteome</keyword>
<reference evidence="3" key="1">
    <citation type="journal article" date="2019" name="Int. J. Syst. Evol. Microbiol.">
        <title>The Global Catalogue of Microorganisms (GCM) 10K type strain sequencing project: providing services to taxonomists for standard genome sequencing and annotation.</title>
        <authorList>
            <consortium name="The Broad Institute Genomics Platform"/>
            <consortium name="The Broad Institute Genome Sequencing Center for Infectious Disease"/>
            <person name="Wu L."/>
            <person name="Ma J."/>
        </authorList>
    </citation>
    <scope>NUCLEOTIDE SEQUENCE [LARGE SCALE GENOMIC DNA]</scope>
    <source>
        <strain evidence="3">CCUG 49018</strain>
    </source>
</reference>
<sequence length="240" mass="25430">MAGPTSGASSVPASGRAPAARPRAVLLDVYDTTLRVGVLRERFVDVGRPELECDVFLARAMRDGIAFSMAGADGSFGSYVREALRATTGHTLSEDALDHVMAGFSALPPQPDAEYALMALARAKVSVYAFGYGNERVLSDALDRSGLRTYLRGTISVDDLARLRPAAGAYHHGCRTAHAEPARTALVSVHAWDIHGAARAGLLTGLVCRGEGRVPATMEQPHVRGERLDQVVEALLALPG</sequence>
<dbReference type="SUPFAM" id="SSF56784">
    <property type="entry name" value="HAD-like"/>
    <property type="match status" value="1"/>
</dbReference>
<organism evidence="2 3">
    <name type="scientific">Pseudonocardia benzenivorans</name>
    <dbReference type="NCBI Taxonomy" id="228005"/>
    <lineage>
        <taxon>Bacteria</taxon>
        <taxon>Bacillati</taxon>
        <taxon>Actinomycetota</taxon>
        <taxon>Actinomycetes</taxon>
        <taxon>Pseudonocardiales</taxon>
        <taxon>Pseudonocardiaceae</taxon>
        <taxon>Pseudonocardia</taxon>
    </lineage>
</organism>
<dbReference type="EMBL" id="JBHTMB010000228">
    <property type="protein sequence ID" value="MFD1236513.1"/>
    <property type="molecule type" value="Genomic_DNA"/>
</dbReference>
<dbReference type="InterPro" id="IPR051540">
    <property type="entry name" value="S-2-haloacid_dehalogenase"/>
</dbReference>
<proteinExistence type="predicted"/>
<dbReference type="InterPro" id="IPR023198">
    <property type="entry name" value="PGP-like_dom2"/>
</dbReference>
<evidence type="ECO:0000256" key="1">
    <source>
        <dbReference type="ARBA" id="ARBA00022801"/>
    </source>
</evidence>
<keyword evidence="1 2" id="KW-0378">Hydrolase</keyword>
<dbReference type="Gene3D" id="3.40.50.1000">
    <property type="entry name" value="HAD superfamily/HAD-like"/>
    <property type="match status" value="1"/>
</dbReference>
<dbReference type="Gene3D" id="1.10.150.240">
    <property type="entry name" value="Putative phosphatase, domain 2"/>
    <property type="match status" value="1"/>
</dbReference>